<keyword evidence="11" id="KW-0175">Coiled coil</keyword>
<organism evidence="14 15">
    <name type="scientific">Megalurothrips usitatus</name>
    <name type="common">bean blossom thrips</name>
    <dbReference type="NCBI Taxonomy" id="439358"/>
    <lineage>
        <taxon>Eukaryota</taxon>
        <taxon>Metazoa</taxon>
        <taxon>Ecdysozoa</taxon>
        <taxon>Arthropoda</taxon>
        <taxon>Hexapoda</taxon>
        <taxon>Insecta</taxon>
        <taxon>Pterygota</taxon>
        <taxon>Neoptera</taxon>
        <taxon>Paraneoptera</taxon>
        <taxon>Thysanoptera</taxon>
        <taxon>Terebrantia</taxon>
        <taxon>Thripoidea</taxon>
        <taxon>Thripidae</taxon>
        <taxon>Megalurothrips</taxon>
    </lineage>
</organism>
<evidence type="ECO:0000256" key="3">
    <source>
        <dbReference type="ARBA" id="ARBA00012483"/>
    </source>
</evidence>
<feature type="region of interest" description="Disordered" evidence="12">
    <location>
        <begin position="262"/>
        <end position="281"/>
    </location>
</feature>
<accession>A0AAV7XTR2</accession>
<comment type="caution">
    <text evidence="14">The sequence shown here is derived from an EMBL/GenBank/DDBJ whole genome shotgun (WGS) entry which is preliminary data.</text>
</comment>
<keyword evidence="4" id="KW-0808">Transferase</keyword>
<keyword evidence="5" id="KW-0227">DNA damage</keyword>
<dbReference type="GO" id="GO:0008270">
    <property type="term" value="F:zinc ion binding"/>
    <property type="evidence" value="ECO:0007669"/>
    <property type="project" value="UniProtKB-KW"/>
</dbReference>
<comment type="subcellular location">
    <subcellularLocation>
        <location evidence="2">Nucleus</location>
    </subcellularLocation>
</comment>
<evidence type="ECO:0000313" key="14">
    <source>
        <dbReference type="EMBL" id="KAJ1528458.1"/>
    </source>
</evidence>
<evidence type="ECO:0000256" key="8">
    <source>
        <dbReference type="ARBA" id="ARBA00022833"/>
    </source>
</evidence>
<dbReference type="CDD" id="cd22249">
    <property type="entry name" value="UDM1_RNF168_RNF169-like"/>
    <property type="match status" value="1"/>
</dbReference>
<dbReference type="GO" id="GO:0005634">
    <property type="term" value="C:nucleus"/>
    <property type="evidence" value="ECO:0007669"/>
    <property type="project" value="UniProtKB-SubCell"/>
</dbReference>
<evidence type="ECO:0000256" key="7">
    <source>
        <dbReference type="ARBA" id="ARBA00022786"/>
    </source>
</evidence>
<dbReference type="AlphaFoldDB" id="A0AAV7XTR2"/>
<proteinExistence type="predicted"/>
<keyword evidence="6 10" id="KW-0863">Zinc-finger</keyword>
<dbReference type="EMBL" id="JAPTSV010000004">
    <property type="protein sequence ID" value="KAJ1528458.1"/>
    <property type="molecule type" value="Genomic_DNA"/>
</dbReference>
<keyword evidence="15" id="KW-1185">Reference proteome</keyword>
<dbReference type="PANTHER" id="PTHR23328">
    <property type="entry name" value="RING-TYPE DOMAIN-CONTAINING PROTEIN"/>
    <property type="match status" value="1"/>
</dbReference>
<comment type="catalytic activity">
    <reaction evidence="1">
        <text>S-ubiquitinyl-[E2 ubiquitin-conjugating enzyme]-L-cysteine + [acceptor protein]-L-lysine = [E2 ubiquitin-conjugating enzyme]-L-cysteine + N(6)-ubiquitinyl-[acceptor protein]-L-lysine.</text>
        <dbReference type="EC" id="2.3.2.27"/>
    </reaction>
</comment>
<sequence>MAGRGRGRKINAGRRKNEENKFDKPESLTLQDVQCTVCMGIFVEPVTLPCYHTTCKVCFEKTIDNNTLACPLCRKYVGTWVRQRQKNGLMVNQALWAFIRQQYDSHVQKKLKGEDDEEIDGLAELNIPTPKICEPGVIRQEYEAEQKRIQEEALKRQQLEVQASERLIKELQEREEEEKRHLEELKRKAEEEDALIAQRIAAQLEAEDARKAAEEEENLRRLLEEEQASSAFVRLPSNDASVTPSQATKKGPMDMFLSQNNLGKSTRTGSSSSTDSLHSEMHHFRPVHYVPTTPPKSSPEGLECGGSEVRRPVPVMRNLDGWASTSVAGPSYSTLRPWLKTDTSCVRKSINEDPSSSSTGPDKRDRSPDTIERTPKRARRESPRKTLKSQSVQFKSLGKLKESPERKRTKQTGSDSETDCEGEFSHFNGSEHSRKNNNSSRKLKPSNGVDDILPLTLEEFSGSAALEKRYQQEQEDYEYALKLQKELNALQNQSRSYELRSIVSLSPKKSQPNIVTPRRKAKPKQTNSTGKKEKRRQCTLEESMGFSVKMEL</sequence>
<feature type="compositionally biased region" description="Polar residues" evidence="12">
    <location>
        <begin position="238"/>
        <end position="248"/>
    </location>
</feature>
<dbReference type="SMART" id="SM00184">
    <property type="entry name" value="RING"/>
    <property type="match status" value="1"/>
</dbReference>
<evidence type="ECO:0000256" key="11">
    <source>
        <dbReference type="SAM" id="Coils"/>
    </source>
</evidence>
<evidence type="ECO:0000259" key="13">
    <source>
        <dbReference type="PROSITE" id="PS50089"/>
    </source>
</evidence>
<dbReference type="PROSITE" id="PS50089">
    <property type="entry name" value="ZF_RING_2"/>
    <property type="match status" value="1"/>
</dbReference>
<protein>
    <recommendedName>
        <fullName evidence="3">RING-type E3 ubiquitin transferase</fullName>
        <ecNumber evidence="3">2.3.2.27</ecNumber>
    </recommendedName>
</protein>
<evidence type="ECO:0000256" key="5">
    <source>
        <dbReference type="ARBA" id="ARBA00022763"/>
    </source>
</evidence>
<dbReference type="EC" id="2.3.2.27" evidence="3"/>
<keyword evidence="7" id="KW-0833">Ubl conjugation pathway</keyword>
<reference evidence="14" key="1">
    <citation type="submission" date="2022-12" db="EMBL/GenBank/DDBJ databases">
        <title>Chromosome-level genome assembly of the bean flower thrips Megalurothrips usitatus.</title>
        <authorList>
            <person name="Ma L."/>
            <person name="Liu Q."/>
            <person name="Li H."/>
            <person name="Cai W."/>
        </authorList>
    </citation>
    <scope>NUCLEOTIDE SEQUENCE</scope>
    <source>
        <strain evidence="14">Cailab_2022a</strain>
    </source>
</reference>
<keyword evidence="9" id="KW-0539">Nucleus</keyword>
<feature type="region of interest" description="Disordered" evidence="12">
    <location>
        <begin position="344"/>
        <end position="452"/>
    </location>
</feature>
<feature type="domain" description="RING-type" evidence="13">
    <location>
        <begin position="35"/>
        <end position="74"/>
    </location>
</feature>
<gene>
    <name evidence="14" type="ORF">ONE63_006869</name>
</gene>
<feature type="compositionally biased region" description="Low complexity" evidence="12">
    <location>
        <begin position="265"/>
        <end position="276"/>
    </location>
</feature>
<evidence type="ECO:0000256" key="6">
    <source>
        <dbReference type="ARBA" id="ARBA00022771"/>
    </source>
</evidence>
<evidence type="ECO:0000313" key="15">
    <source>
        <dbReference type="Proteomes" id="UP001075354"/>
    </source>
</evidence>
<keyword evidence="6 10" id="KW-0479">Metal-binding</keyword>
<dbReference type="Proteomes" id="UP001075354">
    <property type="component" value="Chromosome 4"/>
</dbReference>
<feature type="compositionally biased region" description="Polar residues" evidence="12">
    <location>
        <begin position="503"/>
        <end position="514"/>
    </location>
</feature>
<evidence type="ECO:0000256" key="10">
    <source>
        <dbReference type="PROSITE-ProRule" id="PRU00175"/>
    </source>
</evidence>
<dbReference type="InterPro" id="IPR001841">
    <property type="entry name" value="Znf_RING"/>
</dbReference>
<dbReference type="Pfam" id="PF13923">
    <property type="entry name" value="zf-C3HC4_2"/>
    <property type="match status" value="1"/>
</dbReference>
<name>A0AAV7XTR2_9NEOP</name>
<dbReference type="InterPro" id="IPR013083">
    <property type="entry name" value="Znf_RING/FYVE/PHD"/>
</dbReference>
<feature type="coiled-coil region" evidence="11">
    <location>
        <begin position="142"/>
        <end position="229"/>
    </location>
</feature>
<evidence type="ECO:0000256" key="1">
    <source>
        <dbReference type="ARBA" id="ARBA00000900"/>
    </source>
</evidence>
<feature type="compositionally biased region" description="Polar residues" evidence="12">
    <location>
        <begin position="344"/>
        <end position="360"/>
    </location>
</feature>
<feature type="region of interest" description="Disordered" evidence="12">
    <location>
        <begin position="232"/>
        <end position="253"/>
    </location>
</feature>
<evidence type="ECO:0000256" key="2">
    <source>
        <dbReference type="ARBA" id="ARBA00004123"/>
    </source>
</evidence>
<feature type="region of interest" description="Disordered" evidence="12">
    <location>
        <begin position="1"/>
        <end position="23"/>
    </location>
</feature>
<dbReference type="GO" id="GO:0031491">
    <property type="term" value="F:nucleosome binding"/>
    <property type="evidence" value="ECO:0007669"/>
    <property type="project" value="TreeGrafter"/>
</dbReference>
<dbReference type="GO" id="GO:0006302">
    <property type="term" value="P:double-strand break repair"/>
    <property type="evidence" value="ECO:0007669"/>
    <property type="project" value="TreeGrafter"/>
</dbReference>
<dbReference type="GO" id="GO:0035861">
    <property type="term" value="C:site of double-strand break"/>
    <property type="evidence" value="ECO:0007669"/>
    <property type="project" value="TreeGrafter"/>
</dbReference>
<evidence type="ECO:0000256" key="12">
    <source>
        <dbReference type="SAM" id="MobiDB-lite"/>
    </source>
</evidence>
<feature type="region of interest" description="Disordered" evidence="12">
    <location>
        <begin position="502"/>
        <end position="552"/>
    </location>
</feature>
<dbReference type="GO" id="GO:0061630">
    <property type="term" value="F:ubiquitin protein ligase activity"/>
    <property type="evidence" value="ECO:0007669"/>
    <property type="project" value="UniProtKB-EC"/>
</dbReference>
<feature type="compositionally biased region" description="Basic residues" evidence="12">
    <location>
        <begin position="1"/>
        <end position="14"/>
    </location>
</feature>
<dbReference type="InterPro" id="IPR051657">
    <property type="entry name" value="RNF168/RNF169_E3_ubiq-ligase"/>
</dbReference>
<evidence type="ECO:0000256" key="4">
    <source>
        <dbReference type="ARBA" id="ARBA00022679"/>
    </source>
</evidence>
<keyword evidence="8" id="KW-0862">Zinc</keyword>
<feature type="compositionally biased region" description="Basic and acidic residues" evidence="12">
    <location>
        <begin position="361"/>
        <end position="384"/>
    </location>
</feature>
<dbReference type="SUPFAM" id="SSF57850">
    <property type="entry name" value="RING/U-box"/>
    <property type="match status" value="1"/>
</dbReference>
<dbReference type="Gene3D" id="3.30.40.10">
    <property type="entry name" value="Zinc/RING finger domain, C3HC4 (zinc finger)"/>
    <property type="match status" value="1"/>
</dbReference>
<dbReference type="PANTHER" id="PTHR23328:SF0">
    <property type="entry name" value="RING-TYPE DOMAIN-CONTAINING PROTEIN"/>
    <property type="match status" value="1"/>
</dbReference>
<evidence type="ECO:0000256" key="9">
    <source>
        <dbReference type="ARBA" id="ARBA00023242"/>
    </source>
</evidence>